<evidence type="ECO:0000313" key="3">
    <source>
        <dbReference type="EMBL" id="RAW20818.1"/>
    </source>
</evidence>
<evidence type="ECO:0000313" key="2">
    <source>
        <dbReference type="EMBL" id="KAG2884007.1"/>
    </source>
</evidence>
<dbReference type="VEuPathDB" id="FungiDB:PC110_g22739"/>
<reference evidence="3 4" key="1">
    <citation type="submission" date="2018-01" db="EMBL/GenBank/DDBJ databases">
        <title>Draft genome of the strawberry crown rot pathogen Phytophthora cactorum.</title>
        <authorList>
            <person name="Armitage A.D."/>
            <person name="Lysoe E."/>
            <person name="Nellist C.F."/>
            <person name="Harrison R.J."/>
            <person name="Brurberg M.B."/>
        </authorList>
    </citation>
    <scope>NUCLEOTIDE SEQUENCE [LARGE SCALE GENOMIC DNA]</scope>
    <source>
        <strain evidence="3 4">10300</strain>
    </source>
</reference>
<organism evidence="3 4">
    <name type="scientific">Phytophthora cactorum</name>
    <dbReference type="NCBI Taxonomy" id="29920"/>
    <lineage>
        <taxon>Eukaryota</taxon>
        <taxon>Sar</taxon>
        <taxon>Stramenopiles</taxon>
        <taxon>Oomycota</taxon>
        <taxon>Peronosporomycetes</taxon>
        <taxon>Peronosporales</taxon>
        <taxon>Peronosporaceae</taxon>
        <taxon>Phytophthora</taxon>
    </lineage>
</organism>
<feature type="region of interest" description="Disordered" evidence="1">
    <location>
        <begin position="143"/>
        <end position="169"/>
    </location>
</feature>
<evidence type="ECO:0000313" key="4">
    <source>
        <dbReference type="Proteomes" id="UP000251314"/>
    </source>
</evidence>
<dbReference type="EMBL" id="MJFZ01002346">
    <property type="protein sequence ID" value="RAW20818.1"/>
    <property type="molecule type" value="Genomic_DNA"/>
</dbReference>
<dbReference type="STRING" id="29920.A0A329RC22"/>
<dbReference type="AlphaFoldDB" id="A0A329RC22"/>
<dbReference type="Proteomes" id="UP000251314">
    <property type="component" value="Unassembled WGS sequence"/>
</dbReference>
<protein>
    <recommendedName>
        <fullName evidence="5">Retrotransposon gag domain-containing protein</fullName>
    </recommendedName>
</protein>
<name>A0A329RC22_9STRA</name>
<keyword evidence="4" id="KW-1185">Reference proteome</keyword>
<proteinExistence type="predicted"/>
<comment type="caution">
    <text evidence="3">The sequence shown here is derived from an EMBL/GenBank/DDBJ whole genome shotgun (WGS) entry which is preliminary data.</text>
</comment>
<dbReference type="OrthoDB" id="125496at2759"/>
<reference evidence="2" key="2">
    <citation type="submission" date="2018-10" db="EMBL/GenBank/DDBJ databases">
        <title>Effector identification in a new, highly contiguous assembly of the strawberry crown rot pathogen Phytophthora cactorum.</title>
        <authorList>
            <person name="Armitage A.D."/>
            <person name="Nellist C.F."/>
            <person name="Bates H."/>
            <person name="Vickerstaff R.J."/>
            <person name="Harrison R.J."/>
        </authorList>
    </citation>
    <scope>NUCLEOTIDE SEQUENCE</scope>
    <source>
        <strain evidence="2">4040</strain>
    </source>
</reference>
<dbReference type="Proteomes" id="UP000736787">
    <property type="component" value="Unassembled WGS sequence"/>
</dbReference>
<evidence type="ECO:0008006" key="5">
    <source>
        <dbReference type="Google" id="ProtNLM"/>
    </source>
</evidence>
<evidence type="ECO:0000256" key="1">
    <source>
        <dbReference type="SAM" id="MobiDB-lite"/>
    </source>
</evidence>
<accession>A0A329RC22</accession>
<sequence>MYWFLQLPRKTRRNWKLLSHEFLRYYCTPYTQSPVVRYYSATCGRKEHICDYLNRLSGYALNEHLLIVEGERDAKLHVDQFLLTCGDDRMMGDLGWLGLSDIRQVEEVIDYTLKCEERTIARSAIRQPRYECNSFQRSDTWSRSEGRDGYGHEIHRDRHGCESNTERSKLHQGAWRERVEANEWSSITAATKTTFWMTMDAEVLLQTRMMVACRLK</sequence>
<gene>
    <name evidence="3" type="ORF">PC110_g22739</name>
    <name evidence="2" type="ORF">PC117_g25901</name>
</gene>
<dbReference type="EMBL" id="RCMK01002166">
    <property type="protein sequence ID" value="KAG2884007.1"/>
    <property type="molecule type" value="Genomic_DNA"/>
</dbReference>